<evidence type="ECO:0000259" key="1">
    <source>
        <dbReference type="Pfam" id="PF13166"/>
    </source>
</evidence>
<organism evidence="2 3">
    <name type="scientific">Acinetobacter pecorum</name>
    <dbReference type="NCBI Taxonomy" id="2762215"/>
    <lineage>
        <taxon>Bacteria</taxon>
        <taxon>Pseudomonadati</taxon>
        <taxon>Pseudomonadota</taxon>
        <taxon>Gammaproteobacteria</taxon>
        <taxon>Moraxellales</taxon>
        <taxon>Moraxellaceae</taxon>
        <taxon>Acinetobacter</taxon>
    </lineage>
</organism>
<dbReference type="InterPro" id="IPR027417">
    <property type="entry name" value="P-loop_NTPase"/>
</dbReference>
<dbReference type="PANTHER" id="PTHR32182">
    <property type="entry name" value="DNA REPLICATION AND REPAIR PROTEIN RECF"/>
    <property type="match status" value="1"/>
</dbReference>
<dbReference type="PANTHER" id="PTHR32182:SF0">
    <property type="entry name" value="DNA REPLICATION AND REPAIR PROTEIN RECF"/>
    <property type="match status" value="1"/>
</dbReference>
<dbReference type="SUPFAM" id="SSF52540">
    <property type="entry name" value="P-loop containing nucleoside triphosphate hydrolases"/>
    <property type="match status" value="1"/>
</dbReference>
<keyword evidence="3" id="KW-1185">Reference proteome</keyword>
<name>A0ABR8VUI7_9GAMM</name>
<proteinExistence type="predicted"/>
<feature type="domain" description="Protein CR006 P-loop" evidence="1">
    <location>
        <begin position="20"/>
        <end position="779"/>
    </location>
</feature>
<gene>
    <name evidence="2" type="ORF">H9629_01560</name>
</gene>
<evidence type="ECO:0000313" key="3">
    <source>
        <dbReference type="Proteomes" id="UP000621930"/>
    </source>
</evidence>
<dbReference type="Pfam" id="PF13166">
    <property type="entry name" value="AAA_13"/>
    <property type="match status" value="1"/>
</dbReference>
<protein>
    <submittedName>
        <fullName evidence="2">AAA family ATPase</fullName>
    </submittedName>
</protein>
<sequence length="798" mass="93579">MSNIKKFGLFHDFKWNDTVRDQGNNILKFSKMNIIYARNYSGKTTLSRLIQCIEAKQKNPFYQNAECDFYFQDTQFSLDNLAQSSKKIKVYNVDFVKKNLDWQNDINGNIKPFSVVGEVNIDIEQQLTFFEKYLEKESQGIHTFEFYIEQAAEELKQENLKFTALERQIRASLAEYAVYMKSNTQYFNVPITFRQDQLEQKVREILNLQYVPFVGEIKNTKEIKVKEVIKDIIDVKFKKEFNLEKVKNDAINLLSKEVKPSIILERINTPIVEDWVLEGIHIHKKNHIENCSFCGSKLEKTTLEDLDAYFNKEVLEFQKEIQNLILHVENYMNELKALFKGLPDSSLFYSDLSIIYKDELSKFKGDITESGLWLKDLRDRLDHKLKNLFISIDSNVSEAPKKLIFINLEKIIEDHNLRSSQFNESIEAEKNSLTLQAFFEYIVKNEYDSNLKQLNLHSKKIDEALKKEREIDERKNAFSAAIDELRKKKVSEVSGIRIVNDYLEHFFAINHLRLIDYDNGSSFKVERSGELAHHLSEGECSLISFCYFMAKLKELENLKETIIWIDDPISSLDSNHIFYIFSLIENELAKPIIIPNKPKEYKYKQLFISTHNLDFLKYLHRISQPIIKKDQIVQACNHAPQCTKKVDSNECLYFILERSIDKSLLKPMPKYMKNFSTEYNYLFSKILMVATIPLSDLNEDYVYSFGNNLRKFLEAHLYFKYPTNKISDEDKLLKFISDPKITTICQRISNEMSHLQECFDRGISVLDIPECQKLAKAVLEILKASDPDQYDALFKSVT</sequence>
<dbReference type="RefSeq" id="WP_191730432.1">
    <property type="nucleotide sequence ID" value="NZ_JACSPT010000002.1"/>
</dbReference>
<reference evidence="2 3" key="1">
    <citation type="submission" date="2020-08" db="EMBL/GenBank/DDBJ databases">
        <title>A Genomic Blueprint of the Chicken Gut Microbiome.</title>
        <authorList>
            <person name="Gilroy R."/>
            <person name="Ravi A."/>
            <person name="Getino M."/>
            <person name="Pursley I."/>
            <person name="Horton D.L."/>
            <person name="Alikhan N.-F."/>
            <person name="Baker D."/>
            <person name="Gharbi K."/>
            <person name="Hall N."/>
            <person name="Watson M."/>
            <person name="Adriaenssens E.M."/>
            <person name="Foster-Nyarko E."/>
            <person name="Jarju S."/>
            <person name="Secka A."/>
            <person name="Antonio M."/>
            <person name="Oren A."/>
            <person name="Chaudhuri R."/>
            <person name="La Ragione R.M."/>
            <person name="Hildebrand F."/>
            <person name="Pallen M.J."/>
        </authorList>
    </citation>
    <scope>NUCLEOTIDE SEQUENCE [LARGE SCALE GENOMIC DNA]</scope>
    <source>
        <strain evidence="2 3">Sa1BUA6</strain>
    </source>
</reference>
<dbReference type="EMBL" id="JACSPT010000002">
    <property type="protein sequence ID" value="MBD8008046.1"/>
    <property type="molecule type" value="Genomic_DNA"/>
</dbReference>
<comment type="caution">
    <text evidence="2">The sequence shown here is derived from an EMBL/GenBank/DDBJ whole genome shotgun (WGS) entry which is preliminary data.</text>
</comment>
<dbReference type="Proteomes" id="UP000621930">
    <property type="component" value="Unassembled WGS sequence"/>
</dbReference>
<accession>A0ABR8VUI7</accession>
<evidence type="ECO:0000313" key="2">
    <source>
        <dbReference type="EMBL" id="MBD8008046.1"/>
    </source>
</evidence>
<dbReference type="InterPro" id="IPR026866">
    <property type="entry name" value="CR006_AAA"/>
</dbReference>
<dbReference type="Gene3D" id="3.40.50.300">
    <property type="entry name" value="P-loop containing nucleotide triphosphate hydrolases"/>
    <property type="match status" value="1"/>
</dbReference>